<dbReference type="CDD" id="cd01341">
    <property type="entry name" value="ADP_ribosyl"/>
    <property type="match status" value="2"/>
</dbReference>
<dbReference type="PROSITE" id="PS51059">
    <property type="entry name" value="PARP_CATALYTIC"/>
    <property type="match status" value="1"/>
</dbReference>
<keyword evidence="11" id="KW-1185">Reference proteome</keyword>
<evidence type="ECO:0000256" key="7">
    <source>
        <dbReference type="RuleBase" id="RU362114"/>
    </source>
</evidence>
<organism evidence="10 11">
    <name type="scientific">Sinocyclocheilus rhinocerous</name>
    <dbReference type="NCBI Taxonomy" id="307959"/>
    <lineage>
        <taxon>Eukaryota</taxon>
        <taxon>Metazoa</taxon>
        <taxon>Chordata</taxon>
        <taxon>Craniata</taxon>
        <taxon>Vertebrata</taxon>
        <taxon>Euteleostomi</taxon>
        <taxon>Actinopterygii</taxon>
        <taxon>Neopterygii</taxon>
        <taxon>Teleostei</taxon>
        <taxon>Ostariophysi</taxon>
        <taxon>Cypriniformes</taxon>
        <taxon>Cyprinidae</taxon>
        <taxon>Cyprininae</taxon>
        <taxon>Sinocyclocheilus</taxon>
    </lineage>
</organism>
<dbReference type="GO" id="GO:0003950">
    <property type="term" value="F:NAD+ poly-ADP-ribosyltransferase activity"/>
    <property type="evidence" value="ECO:0007669"/>
    <property type="project" value="UniProtKB-UniRule"/>
</dbReference>
<dbReference type="InterPro" id="IPR012317">
    <property type="entry name" value="Poly(ADP-ribose)pol_cat_dom"/>
</dbReference>
<dbReference type="Ensembl" id="ENSSRHT00000059287.1">
    <property type="protein sequence ID" value="ENSSRHP00000057682.1"/>
    <property type="gene ID" value="ENSSRHG00000028848.1"/>
</dbReference>
<keyword evidence="4" id="KW-0013">ADP-ribosylation</keyword>
<evidence type="ECO:0000313" key="10">
    <source>
        <dbReference type="Ensembl" id="ENSSRHP00000057682.1"/>
    </source>
</evidence>
<dbReference type="Pfam" id="PF00644">
    <property type="entry name" value="PARP"/>
    <property type="match status" value="1"/>
</dbReference>
<sequence>QSIGEQFWSDEDSDGNSDGEDFFYGAQGHYATDLSRHPQLDIDVGAVRDIYSESAVSIRVYETIDDVDIDLHINVSFLDEEVASAWKVTRTEPIILRLRFSLSQYLDGPEPTVEVFQPTCKDGFCLGVQLKRILSTFISNQWKHLSNEFLNAQQRKRHSWFKAGGTIKKFRAGLSIFSPITNVAVPGSRSTMHITTRQLIQLFFSSQALIHCKSIPTLEYGFLVQVMKYSEQRIPTLKDYCVVCDEQHVFQNGSMLKPAVCTRELCVFSFNTLGVMSGAAEDVATGAEVVDLLVAMCRAALESARKSIIFDPYPSVVDPHDPKSLAFNPKKKSYERLQRALDGITSIREITQGPYFEITKQMDKLDPLAHPLLQWIISSNRSHIVKLPSSRQLKFMHTSHQFLLLSSPPAKEARFHTARKLHGSTFAFHGSHIENWHSILRNGLVNTSYTKLQLHRAAYGKGIYLSPISSISFGYSGMGKGQHHMPTKEELVQHYNRVNTVLQCRPTQSRFLQSRNLNCVALCEVITSNDLQKHGNIWVCPISDHVCTRFFFVYEDGQVGDANINTQDVRIQKEILRVIGGQST</sequence>
<evidence type="ECO:0000256" key="3">
    <source>
        <dbReference type="ARBA" id="ARBA00022695"/>
    </source>
</evidence>
<keyword evidence="1 7" id="KW-0328">Glycosyltransferase</keyword>
<keyword evidence="2 7" id="KW-0808">Transferase</keyword>
<evidence type="ECO:0000256" key="8">
    <source>
        <dbReference type="SAM" id="MobiDB-lite"/>
    </source>
</evidence>
<evidence type="ECO:0000256" key="2">
    <source>
        <dbReference type="ARBA" id="ARBA00022679"/>
    </source>
</evidence>
<comment type="similarity">
    <text evidence="6">Belongs to the ARTD/PARP family.</text>
</comment>
<evidence type="ECO:0000256" key="6">
    <source>
        <dbReference type="ARBA" id="ARBA00024347"/>
    </source>
</evidence>
<accession>A0A673K051</accession>
<protein>
    <recommendedName>
        <fullName evidence="7">Poly [ADP-ribose] polymerase</fullName>
        <shortName evidence="7">PARP</shortName>
        <ecNumber evidence="7">2.4.2.-</ecNumber>
    </recommendedName>
</protein>
<dbReference type="FunFam" id="3.90.228.10:FF:000012">
    <property type="entry name" value="Poly(ADP-ribose) polymerase family member 6"/>
    <property type="match status" value="1"/>
</dbReference>
<proteinExistence type="inferred from homology"/>
<dbReference type="InterPro" id="IPR051838">
    <property type="entry name" value="ARTD_PARP"/>
</dbReference>
<feature type="region of interest" description="Disordered" evidence="8">
    <location>
        <begin position="1"/>
        <end position="20"/>
    </location>
</feature>
<keyword evidence="5 7" id="KW-0520">NAD</keyword>
<dbReference type="Proteomes" id="UP000472270">
    <property type="component" value="Unassembled WGS sequence"/>
</dbReference>
<evidence type="ECO:0000256" key="5">
    <source>
        <dbReference type="ARBA" id="ARBA00023027"/>
    </source>
</evidence>
<dbReference type="Gene3D" id="3.90.228.10">
    <property type="match status" value="1"/>
</dbReference>
<name>A0A673K051_9TELE</name>
<dbReference type="AlphaFoldDB" id="A0A673K051"/>
<dbReference type="GO" id="GO:0016779">
    <property type="term" value="F:nucleotidyltransferase activity"/>
    <property type="evidence" value="ECO:0007669"/>
    <property type="project" value="UniProtKB-KW"/>
</dbReference>
<keyword evidence="3" id="KW-0548">Nucleotidyltransferase</keyword>
<gene>
    <name evidence="10" type="primary">LOC107716750</name>
</gene>
<dbReference type="PANTHER" id="PTHR21328">
    <property type="entry name" value="POLY ADP-RIBOSE POLYMERASE FAMILY, MEMBER PARP"/>
    <property type="match status" value="1"/>
</dbReference>
<evidence type="ECO:0000256" key="4">
    <source>
        <dbReference type="ARBA" id="ARBA00022765"/>
    </source>
</evidence>
<reference evidence="10" key="2">
    <citation type="submission" date="2025-09" db="UniProtKB">
        <authorList>
            <consortium name="Ensembl"/>
        </authorList>
    </citation>
    <scope>IDENTIFICATION</scope>
</reference>
<evidence type="ECO:0000259" key="9">
    <source>
        <dbReference type="PROSITE" id="PS51059"/>
    </source>
</evidence>
<dbReference type="EC" id="2.4.2.-" evidence="7"/>
<feature type="compositionally biased region" description="Acidic residues" evidence="8">
    <location>
        <begin position="8"/>
        <end position="20"/>
    </location>
</feature>
<dbReference type="SUPFAM" id="SSF56399">
    <property type="entry name" value="ADP-ribosylation"/>
    <property type="match status" value="1"/>
</dbReference>
<reference evidence="10" key="1">
    <citation type="submission" date="2025-08" db="UniProtKB">
        <authorList>
            <consortium name="Ensembl"/>
        </authorList>
    </citation>
    <scope>IDENTIFICATION</scope>
</reference>
<feature type="domain" description="PARP catalytic" evidence="9">
    <location>
        <begin position="349"/>
        <end position="576"/>
    </location>
</feature>
<evidence type="ECO:0000256" key="1">
    <source>
        <dbReference type="ARBA" id="ARBA00022676"/>
    </source>
</evidence>
<evidence type="ECO:0000313" key="11">
    <source>
        <dbReference type="Proteomes" id="UP000472270"/>
    </source>
</evidence>